<gene>
    <name evidence="2" type="ORF">SAMN05216233_105116</name>
</gene>
<evidence type="ECO:0000313" key="3">
    <source>
        <dbReference type="Proteomes" id="UP000198870"/>
    </source>
</evidence>
<dbReference type="STRING" id="419481.SAMN05216233_105116"/>
<dbReference type="OrthoDB" id="3078443at2"/>
<dbReference type="RefSeq" id="WP_092210286.1">
    <property type="nucleotide sequence ID" value="NZ_FMUX01000005.1"/>
</dbReference>
<dbReference type="EMBL" id="FMUX01000005">
    <property type="protein sequence ID" value="SCY20796.1"/>
    <property type="molecule type" value="Genomic_DNA"/>
</dbReference>
<dbReference type="AlphaFoldDB" id="A0A1G5E1G5"/>
<sequence>MNEPSFQKKSVPVQRPFDLLHPRTGRIAASENAGEILVTYDGAGPYGARLLSGINRLELSSEKYVGREVLLAFDGGRPDRPIVVGVLENVLENLVSLDAETESDSSPVEAFCDGERTVIEAEKEMVLKCGEGSITIKKEGRIVIRGKEIVSRASGTNKIKGGSVELN</sequence>
<evidence type="ECO:0000259" key="1">
    <source>
        <dbReference type="Pfam" id="PF20093"/>
    </source>
</evidence>
<proteinExistence type="predicted"/>
<accession>A0A1G5E1G5</accession>
<reference evidence="2 3" key="1">
    <citation type="submission" date="2016-10" db="EMBL/GenBank/DDBJ databases">
        <authorList>
            <person name="de Groot N.N."/>
        </authorList>
    </citation>
    <scope>NUCLEOTIDE SEQUENCE [LARGE SCALE GENOMIC DNA]</scope>
    <source>
        <strain evidence="2 3">AA1</strain>
    </source>
</reference>
<dbReference type="Pfam" id="PF20093">
    <property type="entry name" value="DUF6484"/>
    <property type="match status" value="1"/>
</dbReference>
<evidence type="ECO:0000313" key="2">
    <source>
        <dbReference type="EMBL" id="SCY20796.1"/>
    </source>
</evidence>
<dbReference type="Proteomes" id="UP000198870">
    <property type="component" value="Unassembled WGS sequence"/>
</dbReference>
<organism evidence="2 3">
    <name type="scientific">Desulfoluna spongiiphila</name>
    <dbReference type="NCBI Taxonomy" id="419481"/>
    <lineage>
        <taxon>Bacteria</taxon>
        <taxon>Pseudomonadati</taxon>
        <taxon>Thermodesulfobacteriota</taxon>
        <taxon>Desulfobacteria</taxon>
        <taxon>Desulfobacterales</taxon>
        <taxon>Desulfolunaceae</taxon>
        <taxon>Desulfoluna</taxon>
    </lineage>
</organism>
<keyword evidence="3" id="KW-1185">Reference proteome</keyword>
<feature type="domain" description="DUF6484" evidence="1">
    <location>
        <begin position="24"/>
        <end position="87"/>
    </location>
</feature>
<protein>
    <recommendedName>
        <fullName evidence="1">DUF6484 domain-containing protein</fullName>
    </recommendedName>
</protein>
<dbReference type="InterPro" id="IPR045506">
    <property type="entry name" value="DUF6484"/>
</dbReference>
<name>A0A1G5E1G5_9BACT</name>